<gene>
    <name evidence="2" type="ordered locus">PMT9312_1811</name>
</gene>
<feature type="transmembrane region" description="Helical" evidence="1">
    <location>
        <begin position="48"/>
        <end position="70"/>
    </location>
</feature>
<accession>Q31BM8</accession>
<dbReference type="STRING" id="74546.PMT9312_1811"/>
<evidence type="ECO:0000313" key="3">
    <source>
        <dbReference type="Proteomes" id="UP000002715"/>
    </source>
</evidence>
<dbReference type="KEGG" id="pmi:PMT9312_1811"/>
<dbReference type="Proteomes" id="UP000002715">
    <property type="component" value="Chromosome"/>
</dbReference>
<keyword evidence="1" id="KW-1133">Transmembrane helix</keyword>
<name>Q31BM8_PROM9</name>
<keyword evidence="1" id="KW-0472">Membrane</keyword>
<keyword evidence="1" id="KW-0812">Transmembrane</keyword>
<dbReference type="HOGENOM" id="CLU_2510027_0_0_3"/>
<organism evidence="2 3">
    <name type="scientific">Prochlorococcus marinus (strain MIT 9312)</name>
    <dbReference type="NCBI Taxonomy" id="74546"/>
    <lineage>
        <taxon>Bacteria</taxon>
        <taxon>Bacillati</taxon>
        <taxon>Cyanobacteriota</taxon>
        <taxon>Cyanophyceae</taxon>
        <taxon>Synechococcales</taxon>
        <taxon>Prochlorococcaceae</taxon>
        <taxon>Prochlorococcus</taxon>
    </lineage>
</organism>
<proteinExistence type="predicted"/>
<reference evidence="3" key="1">
    <citation type="submission" date="2005-07" db="EMBL/GenBank/DDBJ databases">
        <title>Complete sequence of Prochlorococcus marinus str. MIT 9312.</title>
        <authorList>
            <consortium name="US DOE Joint Genome Institute"/>
            <person name="Copeland A."/>
            <person name="Lucas S."/>
            <person name="Lapidus A."/>
            <person name="Barry K."/>
            <person name="Detter J.C."/>
            <person name="Glavina T."/>
            <person name="Hammon N."/>
            <person name="Israni S."/>
            <person name="Pitluck S."/>
            <person name="Thiel J."/>
            <person name="Schmutz J."/>
            <person name="Larimer F."/>
            <person name="Land M."/>
            <person name="Kyrpides N."/>
            <person name="Lykidis A."/>
            <person name="Richardson P."/>
        </authorList>
    </citation>
    <scope>NUCLEOTIDE SEQUENCE [LARGE SCALE GENOMIC DNA]</scope>
    <source>
        <strain evidence="3">MIT 9312</strain>
    </source>
</reference>
<dbReference type="AlphaFoldDB" id="Q31BM8"/>
<dbReference type="EMBL" id="CP000111">
    <property type="protein sequence ID" value="ABB49717.1"/>
    <property type="molecule type" value="Genomic_DNA"/>
</dbReference>
<protein>
    <submittedName>
        <fullName evidence="2">Uncharacterized protein</fullName>
    </submittedName>
</protein>
<sequence>MRREKYHWPTTIINTVRTRGKAGYLVWKLAGGQGDQDISLPWGSLEEVIFFIFKGLDVLSANPLLIIFLLKSNNNKNKKEECKNC</sequence>
<evidence type="ECO:0000313" key="2">
    <source>
        <dbReference type="EMBL" id="ABB49717.1"/>
    </source>
</evidence>
<evidence type="ECO:0000256" key="1">
    <source>
        <dbReference type="SAM" id="Phobius"/>
    </source>
</evidence>